<gene>
    <name evidence="1" type="primary">TBLA0E02352</name>
    <name evidence="1" type="ORF">TBLA_0E02352</name>
</gene>
<dbReference type="Proteomes" id="UP000002866">
    <property type="component" value="Chromosome 5"/>
</dbReference>
<reference evidence="1 2" key="1">
    <citation type="journal article" date="2011" name="Proc. Natl. Acad. Sci. U.S.A.">
        <title>Evolutionary erosion of yeast sex chromosomes by mating-type switching accidents.</title>
        <authorList>
            <person name="Gordon J.L."/>
            <person name="Armisen D."/>
            <person name="Proux-Wera E."/>
            <person name="Oheigeartaigh S.S."/>
            <person name="Byrne K.P."/>
            <person name="Wolfe K.H."/>
        </authorList>
    </citation>
    <scope>NUCLEOTIDE SEQUENCE [LARGE SCALE GENOMIC DNA]</scope>
    <source>
        <strain evidence="2">ATCC 34711 / CBS 6284 / DSM 70876 / NBRC 10599 / NRRL Y-10934 / UCD 77-7</strain>
    </source>
</reference>
<organism evidence="1 2">
    <name type="scientific">Henningerozyma blattae (strain ATCC 34711 / CBS 6284 / DSM 70876 / NBRC 10599 / NRRL Y-10934 / UCD 77-7)</name>
    <name type="common">Yeast</name>
    <name type="synonym">Tetrapisispora blattae</name>
    <dbReference type="NCBI Taxonomy" id="1071380"/>
    <lineage>
        <taxon>Eukaryota</taxon>
        <taxon>Fungi</taxon>
        <taxon>Dikarya</taxon>
        <taxon>Ascomycota</taxon>
        <taxon>Saccharomycotina</taxon>
        <taxon>Saccharomycetes</taxon>
        <taxon>Saccharomycetales</taxon>
        <taxon>Saccharomycetaceae</taxon>
        <taxon>Henningerozyma</taxon>
    </lineage>
</organism>
<evidence type="ECO:0000313" key="2">
    <source>
        <dbReference type="Proteomes" id="UP000002866"/>
    </source>
</evidence>
<sequence length="157" mass="17708">MSYMALTVEGSTLLISPLISMRMNTLMILQRTQVPPTFQSNIDNTTNSNSNAFSPQTYFNPMTMLQFMQMMQSMSINQDTIPFAQPPNFLSSTITNSFINTPDFVYTSDSYDTKDIPSVLNDNFDNISHSTSKIHSSGDVNNKVCLYRINGKTEFEP</sequence>
<dbReference type="KEGG" id="tbl:TBLA_0E02352"/>
<proteinExistence type="predicted"/>
<dbReference type="RefSeq" id="XP_004180808.1">
    <property type="nucleotide sequence ID" value="XM_004180760.1"/>
</dbReference>
<dbReference type="GeneID" id="14496362"/>
<name>I2H4I7_HENB6</name>
<protein>
    <submittedName>
        <fullName evidence="1">Uncharacterized protein</fullName>
    </submittedName>
</protein>
<evidence type="ECO:0000313" key="1">
    <source>
        <dbReference type="EMBL" id="CCH61289.1"/>
    </source>
</evidence>
<keyword evidence="2" id="KW-1185">Reference proteome</keyword>
<dbReference type="AlphaFoldDB" id="I2H4I7"/>
<accession>I2H4I7</accession>
<dbReference type="EMBL" id="HE806320">
    <property type="protein sequence ID" value="CCH61289.1"/>
    <property type="molecule type" value="Genomic_DNA"/>
</dbReference>
<dbReference type="InParanoid" id="I2H4I7"/>
<dbReference type="HOGENOM" id="CLU_1679135_0_0_1"/>